<dbReference type="PANTHER" id="PTHR43409">
    <property type="entry name" value="ANAEROBIC MAGNESIUM-PROTOPORPHYRIN IX MONOMETHYL ESTER CYCLASE-RELATED"/>
    <property type="match status" value="1"/>
</dbReference>
<dbReference type="PANTHER" id="PTHR43409:SF7">
    <property type="entry name" value="BLL1977 PROTEIN"/>
    <property type="match status" value="1"/>
</dbReference>
<feature type="domain" description="Radical SAM core" evidence="6">
    <location>
        <begin position="1"/>
        <end position="236"/>
    </location>
</feature>
<evidence type="ECO:0000256" key="3">
    <source>
        <dbReference type="ARBA" id="ARBA00022723"/>
    </source>
</evidence>
<keyword evidence="2" id="KW-0949">S-adenosyl-L-methionine</keyword>
<dbReference type="GO" id="GO:0005829">
    <property type="term" value="C:cytosol"/>
    <property type="evidence" value="ECO:0007669"/>
    <property type="project" value="TreeGrafter"/>
</dbReference>
<comment type="caution">
    <text evidence="7">The sequence shown here is derived from an EMBL/GenBank/DDBJ whole genome shotgun (WGS) entry which is preliminary data.</text>
</comment>
<dbReference type="EMBL" id="BARS01003999">
    <property type="protein sequence ID" value="GAF71445.1"/>
    <property type="molecule type" value="Genomic_DNA"/>
</dbReference>
<evidence type="ECO:0000256" key="4">
    <source>
        <dbReference type="ARBA" id="ARBA00023004"/>
    </source>
</evidence>
<comment type="cofactor">
    <cofactor evidence="1">
        <name>[4Fe-4S] cluster</name>
        <dbReference type="ChEBI" id="CHEBI:49883"/>
    </cofactor>
</comment>
<organism evidence="7">
    <name type="scientific">marine sediment metagenome</name>
    <dbReference type="NCBI Taxonomy" id="412755"/>
    <lineage>
        <taxon>unclassified sequences</taxon>
        <taxon>metagenomes</taxon>
        <taxon>ecological metagenomes</taxon>
    </lineage>
</organism>
<evidence type="ECO:0000259" key="6">
    <source>
        <dbReference type="PROSITE" id="PS51918"/>
    </source>
</evidence>
<dbReference type="SUPFAM" id="SSF102114">
    <property type="entry name" value="Radical SAM enzymes"/>
    <property type="match status" value="1"/>
</dbReference>
<dbReference type="Gene3D" id="3.80.30.20">
    <property type="entry name" value="tm_1862 like domain"/>
    <property type="match status" value="1"/>
</dbReference>
<dbReference type="InterPro" id="IPR023404">
    <property type="entry name" value="rSAM_horseshoe"/>
</dbReference>
<dbReference type="InterPro" id="IPR058240">
    <property type="entry name" value="rSAM_sf"/>
</dbReference>
<protein>
    <recommendedName>
        <fullName evidence="6">Radical SAM core domain-containing protein</fullName>
    </recommendedName>
</protein>
<dbReference type="GO" id="GO:0046872">
    <property type="term" value="F:metal ion binding"/>
    <property type="evidence" value="ECO:0007669"/>
    <property type="project" value="UniProtKB-KW"/>
</dbReference>
<keyword evidence="4" id="KW-0408">Iron</keyword>
<dbReference type="GO" id="GO:0051536">
    <property type="term" value="F:iron-sulfur cluster binding"/>
    <property type="evidence" value="ECO:0007669"/>
    <property type="project" value="UniProtKB-KW"/>
</dbReference>
<name>X0T5W4_9ZZZZ</name>
<dbReference type="InterPro" id="IPR051198">
    <property type="entry name" value="BchE-like"/>
</dbReference>
<dbReference type="SFLD" id="SFLDS00029">
    <property type="entry name" value="Radical_SAM"/>
    <property type="match status" value="1"/>
</dbReference>
<dbReference type="SFLD" id="SFLDG01082">
    <property type="entry name" value="B12-binding_domain_containing"/>
    <property type="match status" value="1"/>
</dbReference>
<proteinExistence type="predicted"/>
<dbReference type="CDD" id="cd01335">
    <property type="entry name" value="Radical_SAM"/>
    <property type="match status" value="1"/>
</dbReference>
<keyword evidence="5" id="KW-0411">Iron-sulfur</keyword>
<dbReference type="InterPro" id="IPR007197">
    <property type="entry name" value="rSAM"/>
</dbReference>
<dbReference type="Pfam" id="PF04055">
    <property type="entry name" value="Radical_SAM"/>
    <property type="match status" value="1"/>
</dbReference>
<dbReference type="PROSITE" id="PS51918">
    <property type="entry name" value="RADICAL_SAM"/>
    <property type="match status" value="1"/>
</dbReference>
<evidence type="ECO:0000256" key="2">
    <source>
        <dbReference type="ARBA" id="ARBA00022691"/>
    </source>
</evidence>
<gene>
    <name evidence="7" type="ORF">S01H1_07787</name>
</gene>
<reference evidence="7" key="1">
    <citation type="journal article" date="2014" name="Front. Microbiol.">
        <title>High frequency of phylogenetically diverse reductive dehalogenase-homologous genes in deep subseafloor sedimentary metagenomes.</title>
        <authorList>
            <person name="Kawai M."/>
            <person name="Futagami T."/>
            <person name="Toyoda A."/>
            <person name="Takaki Y."/>
            <person name="Nishi S."/>
            <person name="Hori S."/>
            <person name="Arai W."/>
            <person name="Tsubouchi T."/>
            <person name="Morono Y."/>
            <person name="Uchiyama I."/>
            <person name="Ito T."/>
            <person name="Fujiyama A."/>
            <person name="Inagaki F."/>
            <person name="Takami H."/>
        </authorList>
    </citation>
    <scope>NUCLEOTIDE SEQUENCE</scope>
    <source>
        <strain evidence="7">Expedition CK06-06</strain>
    </source>
</reference>
<evidence type="ECO:0000256" key="5">
    <source>
        <dbReference type="ARBA" id="ARBA00023014"/>
    </source>
</evidence>
<dbReference type="SMART" id="SM00729">
    <property type="entry name" value="Elp3"/>
    <property type="match status" value="1"/>
</dbReference>
<evidence type="ECO:0000256" key="1">
    <source>
        <dbReference type="ARBA" id="ARBA00001966"/>
    </source>
</evidence>
<sequence length="313" mass="36287">NDYYTWGSIQTSRGCPMNCVFCSVTAFNGRRFRRRGLEDVVHELEQIPHKRVLITDDNLIGYSQEDRDWARLFFSRIIEKGIKKTFFAQASIQFGEDLELIQIAARGGVKILFIGFESVNPESLKSYQKGLNLKRLQQDKYDELISRIRSAGIAVIGAFVLGCDDDDLSIFHSTLEFVESSGMDVLQITKPTPLPGTQLWKDLLNDGRILNLDFPKAWEDYRLTKMVYKPGKMSVDDVYEGFTYIRTIYYGFWQTLKRTIDTLFTTKNLVTTILAYKFNASYRRAFINSEHRKIYNRPGLKRKFKIDRPTGQT</sequence>
<dbReference type="AlphaFoldDB" id="X0T5W4"/>
<evidence type="ECO:0000313" key="7">
    <source>
        <dbReference type="EMBL" id="GAF71445.1"/>
    </source>
</evidence>
<dbReference type="InterPro" id="IPR006638">
    <property type="entry name" value="Elp3/MiaA/NifB-like_rSAM"/>
</dbReference>
<keyword evidence="3" id="KW-0479">Metal-binding</keyword>
<feature type="non-terminal residue" evidence="7">
    <location>
        <position position="1"/>
    </location>
</feature>
<dbReference type="GO" id="GO:0003824">
    <property type="term" value="F:catalytic activity"/>
    <property type="evidence" value="ECO:0007669"/>
    <property type="project" value="InterPro"/>
</dbReference>
<accession>X0T5W4</accession>